<dbReference type="EMBL" id="LT670817">
    <property type="protein sequence ID" value="SHG02973.1"/>
    <property type="molecule type" value="Genomic_DNA"/>
</dbReference>
<reference evidence="2" key="1">
    <citation type="submission" date="2016-11" db="EMBL/GenBank/DDBJ databases">
        <authorList>
            <person name="Jaros S."/>
            <person name="Januszkiewicz K."/>
            <person name="Wedrychowicz H."/>
        </authorList>
    </citation>
    <scope>NUCLEOTIDE SEQUENCE [LARGE SCALE GENOMIC DNA]</scope>
    <source>
        <strain evidence="2">GAS138</strain>
    </source>
</reference>
<organism evidence="2">
    <name type="scientific">Bradyrhizobium erythrophlei</name>
    <dbReference type="NCBI Taxonomy" id="1437360"/>
    <lineage>
        <taxon>Bacteria</taxon>
        <taxon>Pseudomonadati</taxon>
        <taxon>Pseudomonadota</taxon>
        <taxon>Alphaproteobacteria</taxon>
        <taxon>Hyphomicrobiales</taxon>
        <taxon>Nitrobacteraceae</taxon>
        <taxon>Bradyrhizobium</taxon>
    </lineage>
</organism>
<accession>A0A1M5GGX9</accession>
<dbReference type="RefSeq" id="WP_276329305.1">
    <property type="nucleotide sequence ID" value="NZ_LT670817.1"/>
</dbReference>
<evidence type="ECO:0000313" key="2">
    <source>
        <dbReference type="EMBL" id="SHG02973.1"/>
    </source>
</evidence>
<proteinExistence type="predicted"/>
<protein>
    <submittedName>
        <fullName evidence="2">Uncharacterized protein</fullName>
    </submittedName>
</protein>
<sequence>MQAATVHSFEQDHVPAGIHDRTGDRDPGLLAMSTAVVMIFFAP</sequence>
<gene>
    <name evidence="2" type="ORF">SAMN05443248_0030</name>
</gene>
<feature type="compositionally biased region" description="Basic and acidic residues" evidence="1">
    <location>
        <begin position="9"/>
        <end position="25"/>
    </location>
</feature>
<name>A0A1M5GGX9_9BRAD</name>
<feature type="region of interest" description="Disordered" evidence="1">
    <location>
        <begin position="1"/>
        <end position="25"/>
    </location>
</feature>
<evidence type="ECO:0000256" key="1">
    <source>
        <dbReference type="SAM" id="MobiDB-lite"/>
    </source>
</evidence>
<dbReference type="Proteomes" id="UP000189796">
    <property type="component" value="Chromosome I"/>
</dbReference>
<dbReference type="AlphaFoldDB" id="A0A1M5GGX9"/>